<dbReference type="Pfam" id="PF00579">
    <property type="entry name" value="tRNA-synt_1b"/>
    <property type="match status" value="1"/>
</dbReference>
<dbReference type="GO" id="GO:0004830">
    <property type="term" value="F:tryptophan-tRNA ligase activity"/>
    <property type="evidence" value="ECO:0007669"/>
    <property type="project" value="UniProtKB-EC"/>
</dbReference>
<dbReference type="InterPro" id="IPR002305">
    <property type="entry name" value="aa-tRNA-synth_Ic"/>
</dbReference>
<evidence type="ECO:0000256" key="11">
    <source>
        <dbReference type="ARBA" id="ARBA00048248"/>
    </source>
</evidence>
<dbReference type="Proteomes" id="UP000606991">
    <property type="component" value="Unassembled WGS sequence"/>
</dbReference>
<dbReference type="EMBL" id="JAEKNS010000139">
    <property type="protein sequence ID" value="MBJ7595902.1"/>
    <property type="molecule type" value="Genomic_DNA"/>
</dbReference>
<protein>
    <recommendedName>
        <fullName evidence="10">Tyrosyl-tRNA synthetase</fullName>
        <ecNumber evidence="2">6.1.1.1</ecNumber>
        <ecNumber evidence="3">6.1.1.2</ecNumber>
    </recommendedName>
</protein>
<keyword evidence="9 12" id="KW-0030">Aminoacyl-tRNA synthetase</keyword>
<evidence type="ECO:0000256" key="1">
    <source>
        <dbReference type="ARBA" id="ARBA00005594"/>
    </source>
</evidence>
<dbReference type="EC" id="6.1.1.2" evidence="3"/>
<evidence type="ECO:0000256" key="6">
    <source>
        <dbReference type="ARBA" id="ARBA00022741"/>
    </source>
</evidence>
<evidence type="ECO:0000256" key="3">
    <source>
        <dbReference type="ARBA" id="ARBA00013161"/>
    </source>
</evidence>
<reference evidence="13 14" key="1">
    <citation type="submission" date="2020-10" db="EMBL/GenBank/DDBJ databases">
        <title>Ca. Dormibacterota MAGs.</title>
        <authorList>
            <person name="Montgomery K."/>
        </authorList>
    </citation>
    <scope>NUCLEOTIDE SEQUENCE [LARGE SCALE GENOMIC DNA]</scope>
    <source>
        <strain evidence="13">SC8812_S17_18</strain>
    </source>
</reference>
<dbReference type="Gene3D" id="3.40.50.620">
    <property type="entry name" value="HUPs"/>
    <property type="match status" value="2"/>
</dbReference>
<evidence type="ECO:0000256" key="2">
    <source>
        <dbReference type="ARBA" id="ARBA00013160"/>
    </source>
</evidence>
<comment type="caution">
    <text evidence="13">The sequence shown here is derived from an EMBL/GenBank/DDBJ whole genome shotgun (WGS) entry which is preliminary data.</text>
</comment>
<keyword evidence="7 12" id="KW-0067">ATP-binding</keyword>
<evidence type="ECO:0000256" key="7">
    <source>
        <dbReference type="ARBA" id="ARBA00022840"/>
    </source>
</evidence>
<dbReference type="GO" id="GO:0005524">
    <property type="term" value="F:ATP binding"/>
    <property type="evidence" value="ECO:0007669"/>
    <property type="project" value="UniProtKB-KW"/>
</dbReference>
<name>A0A934JVV6_9BACT</name>
<dbReference type="EC" id="6.1.1.1" evidence="2"/>
<dbReference type="PIRSF" id="PIRSF006588">
    <property type="entry name" value="TyrRS_arch_euk"/>
    <property type="match status" value="1"/>
</dbReference>
<comment type="similarity">
    <text evidence="1 12">Belongs to the class-I aminoacyl-tRNA synthetase family.</text>
</comment>
<keyword evidence="8 12" id="KW-0648">Protein biosynthesis</keyword>
<evidence type="ECO:0000256" key="8">
    <source>
        <dbReference type="ARBA" id="ARBA00022917"/>
    </source>
</evidence>
<evidence type="ECO:0000313" key="14">
    <source>
        <dbReference type="Proteomes" id="UP000606991"/>
    </source>
</evidence>
<evidence type="ECO:0000313" key="13">
    <source>
        <dbReference type="EMBL" id="MBJ7595902.1"/>
    </source>
</evidence>
<evidence type="ECO:0000256" key="12">
    <source>
        <dbReference type="RuleBase" id="RU363036"/>
    </source>
</evidence>
<dbReference type="InterPro" id="IPR050489">
    <property type="entry name" value="Tyr-tRNA_synthase"/>
</dbReference>
<dbReference type="InterPro" id="IPR014729">
    <property type="entry name" value="Rossmann-like_a/b/a_fold"/>
</dbReference>
<keyword evidence="4" id="KW-0963">Cytoplasm</keyword>
<accession>A0A934JVV6</accession>
<dbReference type="SUPFAM" id="SSF52374">
    <property type="entry name" value="Nucleotidylyl transferase"/>
    <property type="match status" value="1"/>
</dbReference>
<dbReference type="GO" id="GO:0006436">
    <property type="term" value="P:tryptophanyl-tRNA aminoacylation"/>
    <property type="evidence" value="ECO:0007669"/>
    <property type="project" value="InterPro"/>
</dbReference>
<dbReference type="GO" id="GO:0004831">
    <property type="term" value="F:tyrosine-tRNA ligase activity"/>
    <property type="evidence" value="ECO:0007669"/>
    <property type="project" value="UniProtKB-EC"/>
</dbReference>
<evidence type="ECO:0000256" key="4">
    <source>
        <dbReference type="ARBA" id="ARBA00022490"/>
    </source>
</evidence>
<dbReference type="InterPro" id="IPR023678">
    <property type="entry name" value="Tyr-tRNA-ligase_4"/>
</dbReference>
<evidence type="ECO:0000256" key="5">
    <source>
        <dbReference type="ARBA" id="ARBA00022598"/>
    </source>
</evidence>
<comment type="catalytic activity">
    <reaction evidence="11">
        <text>tRNA(Tyr) + L-tyrosine + ATP = L-tyrosyl-tRNA(Tyr) + AMP + diphosphate + H(+)</text>
        <dbReference type="Rhea" id="RHEA:10220"/>
        <dbReference type="Rhea" id="RHEA-COMP:9706"/>
        <dbReference type="Rhea" id="RHEA-COMP:9707"/>
        <dbReference type="ChEBI" id="CHEBI:15378"/>
        <dbReference type="ChEBI" id="CHEBI:30616"/>
        <dbReference type="ChEBI" id="CHEBI:33019"/>
        <dbReference type="ChEBI" id="CHEBI:58315"/>
        <dbReference type="ChEBI" id="CHEBI:78442"/>
        <dbReference type="ChEBI" id="CHEBI:78536"/>
        <dbReference type="ChEBI" id="CHEBI:456215"/>
        <dbReference type="EC" id="6.1.1.1"/>
    </reaction>
</comment>
<keyword evidence="5 12" id="KW-0436">Ligase</keyword>
<evidence type="ECO:0000256" key="9">
    <source>
        <dbReference type="ARBA" id="ARBA00023146"/>
    </source>
</evidence>
<organism evidence="13 14">
    <name type="scientific">Candidatus Aeolococcus gillhamiae</name>
    <dbReference type="NCBI Taxonomy" id="3127015"/>
    <lineage>
        <taxon>Bacteria</taxon>
        <taxon>Bacillati</taxon>
        <taxon>Candidatus Dormiibacterota</taxon>
        <taxon>Candidatus Dormibacteria</taxon>
        <taxon>Candidatus Aeolococcales</taxon>
        <taxon>Candidatus Aeolococcaceae</taxon>
        <taxon>Candidatus Aeolococcus</taxon>
    </lineage>
</organism>
<dbReference type="InterPro" id="IPR023617">
    <property type="entry name" value="Tyr-tRNA-ligase_arc/euk-type"/>
</dbReference>
<dbReference type="HAMAP" id="MF_02009">
    <property type="entry name" value="Tyr_tRNA_synth_type4"/>
    <property type="match status" value="1"/>
</dbReference>
<dbReference type="InterPro" id="IPR002306">
    <property type="entry name" value="Trp-tRNA-ligase"/>
</dbReference>
<dbReference type="PANTHER" id="PTHR46264">
    <property type="entry name" value="TYROSINE-TRNA LIGASE"/>
    <property type="match status" value="1"/>
</dbReference>
<dbReference type="GO" id="GO:0005737">
    <property type="term" value="C:cytoplasm"/>
    <property type="evidence" value="ECO:0007669"/>
    <property type="project" value="InterPro"/>
</dbReference>
<evidence type="ECO:0000256" key="10">
    <source>
        <dbReference type="ARBA" id="ARBA00033323"/>
    </source>
</evidence>
<gene>
    <name evidence="13" type="ORF">JF886_13790</name>
</gene>
<keyword evidence="6 12" id="KW-0547">Nucleotide-binding</keyword>
<dbReference type="RefSeq" id="WP_337313442.1">
    <property type="nucleotide sequence ID" value="NZ_JAEKNS010000139.1"/>
</dbReference>
<dbReference type="GO" id="GO:0006437">
    <property type="term" value="P:tyrosyl-tRNA aminoacylation"/>
    <property type="evidence" value="ECO:0007669"/>
    <property type="project" value="InterPro"/>
</dbReference>
<dbReference type="NCBIfam" id="NF006330">
    <property type="entry name" value="PRK08560.1"/>
    <property type="match status" value="1"/>
</dbReference>
<proteinExistence type="inferred from homology"/>
<dbReference type="AlphaFoldDB" id="A0A934JVV6"/>
<sequence length="378" mass="41637">MSTASATDRMALIARNTAEVMGRDDLLELLATSTTIRHYIGFEISGKVHLGTGLVSMNKVADFLKAGVDCHILLADWHTWINDKLGGDHDLIRRIATGYFTEAMRASLLAVGADPDRVTFVLGSDLYESNADYWTTVVEVSRNTTLARMLRSISILGREQSESVDFAKLIYPAMQAADIFAQGVNLAHAGTEQRKAHVIARDVATRIRTNRLTDSEGRTVKPAAVHHPLLLGLRKPPVWPLPEDPDPSAFKMSKSDPSSAVFVHDDPDTIRRRIAKAFCPPEETRFNPVLNWFDQLVFAFGDAPVRIDRSAANGGAITFDSYEEMTVAYGRGELHPGDAKNALAARLIDRLEPARAHFARPQVAAMLEEVEAALAPRR</sequence>
<dbReference type="PANTHER" id="PTHR46264:SF4">
    <property type="entry name" value="TYROSINE--TRNA LIGASE, CYTOPLASMIC"/>
    <property type="match status" value="1"/>
</dbReference>
<dbReference type="PRINTS" id="PR01039">
    <property type="entry name" value="TRNASYNTHTRP"/>
</dbReference>